<dbReference type="EMBL" id="FOGJ01000008">
    <property type="protein sequence ID" value="SER62938.1"/>
    <property type="molecule type" value="Genomic_DNA"/>
</dbReference>
<dbReference type="Pfam" id="PF07374">
    <property type="entry name" value="DUF1492"/>
    <property type="match status" value="1"/>
</dbReference>
<name>A0A1H9QR61_BUTFI</name>
<sequence length="137" mass="15887">MACTCQRSRAFHLEKRISCKVDQIAEMDALATRVSSPLSDVKIQTSVDNHKTENIIVKIVEYQEELEKDIKTLIRIKGEIKKAIDTVNNNEQRLVLEMRYLLYMKWEEIAVKLGYSIEHIYRIHRAALNAVSILNAE</sequence>
<dbReference type="Gene3D" id="1.20.140.160">
    <property type="match status" value="1"/>
</dbReference>
<dbReference type="InterPro" id="IPR013324">
    <property type="entry name" value="RNA_pol_sigma_r3/r4-like"/>
</dbReference>
<evidence type="ECO:0008006" key="3">
    <source>
        <dbReference type="Google" id="ProtNLM"/>
    </source>
</evidence>
<dbReference type="AlphaFoldDB" id="A0A1H9QR61"/>
<dbReference type="Proteomes" id="UP000182584">
    <property type="component" value="Unassembled WGS sequence"/>
</dbReference>
<dbReference type="OrthoDB" id="3242975at2"/>
<gene>
    <name evidence="1" type="ORF">SAMN04487884_10891</name>
</gene>
<evidence type="ECO:0000313" key="2">
    <source>
        <dbReference type="Proteomes" id="UP000182584"/>
    </source>
</evidence>
<accession>A0A1H9QR61</accession>
<dbReference type="SUPFAM" id="SSF88659">
    <property type="entry name" value="Sigma3 and sigma4 domains of RNA polymerase sigma factors"/>
    <property type="match status" value="1"/>
</dbReference>
<reference evidence="1 2" key="1">
    <citation type="submission" date="2016-10" db="EMBL/GenBank/DDBJ databases">
        <authorList>
            <person name="de Groot N.N."/>
        </authorList>
    </citation>
    <scope>NUCLEOTIDE SEQUENCE [LARGE SCALE GENOMIC DNA]</scope>
    <source>
        <strain evidence="1 2">AR40</strain>
    </source>
</reference>
<evidence type="ECO:0000313" key="1">
    <source>
        <dbReference type="EMBL" id="SER62938.1"/>
    </source>
</evidence>
<proteinExistence type="predicted"/>
<protein>
    <recommendedName>
        <fullName evidence="3">RNA polymerase sigma-70 region 4 domain-containing protein</fullName>
    </recommendedName>
</protein>
<organism evidence="1 2">
    <name type="scientific">Butyrivibrio fibrisolvens</name>
    <dbReference type="NCBI Taxonomy" id="831"/>
    <lineage>
        <taxon>Bacteria</taxon>
        <taxon>Bacillati</taxon>
        <taxon>Bacillota</taxon>
        <taxon>Clostridia</taxon>
        <taxon>Lachnospirales</taxon>
        <taxon>Lachnospiraceae</taxon>
        <taxon>Butyrivibrio</taxon>
    </lineage>
</organism>
<dbReference type="RefSeq" id="WP_074755499.1">
    <property type="nucleotide sequence ID" value="NZ_FOGJ01000008.1"/>
</dbReference>
<dbReference type="InterPro" id="IPR010861">
    <property type="entry name" value="DUF1492"/>
</dbReference>